<dbReference type="InterPro" id="IPR003609">
    <property type="entry name" value="Pan_app"/>
</dbReference>
<evidence type="ECO:0000256" key="1">
    <source>
        <dbReference type="SAM" id="SignalP"/>
    </source>
</evidence>
<comment type="caution">
    <text evidence="3">The sequence shown here is derived from an EMBL/GenBank/DDBJ whole genome shotgun (WGS) entry which is preliminary data.</text>
</comment>
<dbReference type="Gene3D" id="3.50.4.10">
    <property type="entry name" value="Hepatocyte Growth Factor"/>
    <property type="match status" value="1"/>
</dbReference>
<evidence type="ECO:0000313" key="4">
    <source>
        <dbReference type="Proteomes" id="UP000192578"/>
    </source>
</evidence>
<dbReference type="SUPFAM" id="SSF57414">
    <property type="entry name" value="Hairpin loop containing domain-like"/>
    <property type="match status" value="1"/>
</dbReference>
<dbReference type="EMBL" id="MTYJ01000097">
    <property type="protein sequence ID" value="OQV14909.1"/>
    <property type="molecule type" value="Genomic_DNA"/>
</dbReference>
<evidence type="ECO:0000313" key="3">
    <source>
        <dbReference type="EMBL" id="OQV14909.1"/>
    </source>
</evidence>
<keyword evidence="1" id="KW-0732">Signal</keyword>
<keyword evidence="4" id="KW-1185">Reference proteome</keyword>
<accession>A0A1W0WIA3</accession>
<gene>
    <name evidence="3" type="ORF">BV898_10940</name>
</gene>
<protein>
    <recommendedName>
        <fullName evidence="2">Apple domain-containing protein</fullName>
    </recommendedName>
</protein>
<proteinExistence type="predicted"/>
<feature type="chain" id="PRO_5012303237" description="Apple domain-containing protein" evidence="1">
    <location>
        <begin position="22"/>
        <end position="97"/>
    </location>
</feature>
<dbReference type="Pfam" id="PF00024">
    <property type="entry name" value="PAN_1"/>
    <property type="match status" value="1"/>
</dbReference>
<sequence>MNVSIVTLLVTFGVCSVLVDASSLRYDVRRGTDYPGNDIQINRGVATEAACWKSCKNHPTCHVAVYSASQKDCWLKNIKALTAASVSHPERNTFRDV</sequence>
<feature type="domain" description="Apple" evidence="2">
    <location>
        <begin position="27"/>
        <end position="88"/>
    </location>
</feature>
<feature type="signal peptide" evidence="1">
    <location>
        <begin position="1"/>
        <end position="21"/>
    </location>
</feature>
<organism evidence="3 4">
    <name type="scientific">Hypsibius exemplaris</name>
    <name type="common">Freshwater tardigrade</name>
    <dbReference type="NCBI Taxonomy" id="2072580"/>
    <lineage>
        <taxon>Eukaryota</taxon>
        <taxon>Metazoa</taxon>
        <taxon>Ecdysozoa</taxon>
        <taxon>Tardigrada</taxon>
        <taxon>Eutardigrada</taxon>
        <taxon>Parachela</taxon>
        <taxon>Hypsibioidea</taxon>
        <taxon>Hypsibiidae</taxon>
        <taxon>Hypsibius</taxon>
    </lineage>
</organism>
<dbReference type="AlphaFoldDB" id="A0A1W0WIA3"/>
<evidence type="ECO:0000259" key="2">
    <source>
        <dbReference type="Pfam" id="PF00024"/>
    </source>
</evidence>
<reference evidence="4" key="1">
    <citation type="submission" date="2017-01" db="EMBL/GenBank/DDBJ databases">
        <title>Comparative genomics of anhydrobiosis in the tardigrade Hypsibius dujardini.</title>
        <authorList>
            <person name="Yoshida Y."/>
            <person name="Koutsovoulos G."/>
            <person name="Laetsch D."/>
            <person name="Stevens L."/>
            <person name="Kumar S."/>
            <person name="Horikawa D."/>
            <person name="Ishino K."/>
            <person name="Komine S."/>
            <person name="Tomita M."/>
            <person name="Blaxter M."/>
            <person name="Arakawa K."/>
        </authorList>
    </citation>
    <scope>NUCLEOTIDE SEQUENCE [LARGE SCALE GENOMIC DNA]</scope>
    <source>
        <strain evidence="4">Z151</strain>
    </source>
</reference>
<dbReference type="Proteomes" id="UP000192578">
    <property type="component" value="Unassembled WGS sequence"/>
</dbReference>
<name>A0A1W0WIA3_HYPEX</name>